<dbReference type="GO" id="GO:0005886">
    <property type="term" value="C:plasma membrane"/>
    <property type="evidence" value="ECO:0007669"/>
    <property type="project" value="UniProtKB-SubCell"/>
</dbReference>
<dbReference type="RefSeq" id="WP_073153945.1">
    <property type="nucleotide sequence ID" value="NZ_FQVL01000002.1"/>
</dbReference>
<comment type="subcellular location">
    <subcellularLocation>
        <location evidence="1">Cell membrane</location>
        <topology evidence="1">Multi-pass membrane protein</topology>
    </subcellularLocation>
</comment>
<feature type="transmembrane region" description="Helical" evidence="6">
    <location>
        <begin position="341"/>
        <end position="364"/>
    </location>
</feature>
<feature type="transmembrane region" description="Helical" evidence="6">
    <location>
        <begin position="306"/>
        <end position="329"/>
    </location>
</feature>
<proteinExistence type="predicted"/>
<accession>A0A1M4VHU9</accession>
<dbReference type="PANTHER" id="PTHR23523:SF2">
    <property type="entry name" value="2-NITROIMIDAZOLE TRANSPORTER"/>
    <property type="match status" value="1"/>
</dbReference>
<protein>
    <submittedName>
        <fullName evidence="8">MFS transporter, CP family, cyanate transporter</fullName>
    </submittedName>
</protein>
<dbReference type="PROSITE" id="PS50850">
    <property type="entry name" value="MFS"/>
    <property type="match status" value="1"/>
</dbReference>
<dbReference type="SUPFAM" id="SSF103473">
    <property type="entry name" value="MFS general substrate transporter"/>
    <property type="match status" value="1"/>
</dbReference>
<name>A0A1M4VHU9_9BACL</name>
<feature type="transmembrane region" description="Helical" evidence="6">
    <location>
        <begin position="12"/>
        <end position="35"/>
    </location>
</feature>
<evidence type="ECO:0000259" key="7">
    <source>
        <dbReference type="PROSITE" id="PS50850"/>
    </source>
</evidence>
<evidence type="ECO:0000256" key="1">
    <source>
        <dbReference type="ARBA" id="ARBA00004651"/>
    </source>
</evidence>
<feature type="transmembrane region" description="Helical" evidence="6">
    <location>
        <begin position="282"/>
        <end position="300"/>
    </location>
</feature>
<evidence type="ECO:0000313" key="9">
    <source>
        <dbReference type="Proteomes" id="UP000184476"/>
    </source>
</evidence>
<organism evidence="8 9">
    <name type="scientific">Seinonella peptonophila</name>
    <dbReference type="NCBI Taxonomy" id="112248"/>
    <lineage>
        <taxon>Bacteria</taxon>
        <taxon>Bacillati</taxon>
        <taxon>Bacillota</taxon>
        <taxon>Bacilli</taxon>
        <taxon>Bacillales</taxon>
        <taxon>Thermoactinomycetaceae</taxon>
        <taxon>Seinonella</taxon>
    </lineage>
</organism>
<evidence type="ECO:0000256" key="6">
    <source>
        <dbReference type="SAM" id="Phobius"/>
    </source>
</evidence>
<dbReference type="InterPro" id="IPR020846">
    <property type="entry name" value="MFS_dom"/>
</dbReference>
<dbReference type="PANTHER" id="PTHR23523">
    <property type="match status" value="1"/>
</dbReference>
<evidence type="ECO:0000256" key="3">
    <source>
        <dbReference type="ARBA" id="ARBA00022692"/>
    </source>
</evidence>
<feature type="transmembrane region" description="Helical" evidence="6">
    <location>
        <begin position="142"/>
        <end position="164"/>
    </location>
</feature>
<evidence type="ECO:0000256" key="4">
    <source>
        <dbReference type="ARBA" id="ARBA00022989"/>
    </source>
</evidence>
<feature type="transmembrane region" description="Helical" evidence="6">
    <location>
        <begin position="370"/>
        <end position="390"/>
    </location>
</feature>
<dbReference type="EMBL" id="FQVL01000002">
    <property type="protein sequence ID" value="SHE68549.1"/>
    <property type="molecule type" value="Genomic_DNA"/>
</dbReference>
<sequence>MNQNTEATSVKPLHSVPFLLLIGIFFVAANMRTSITSIGPLINDIRVELGLSNTWVGLLTTLPLFAFALISPLAPRWSRDIGTSKTIFYSLFVLLAGILIRPFGIGGLLFGTFIIGVAVAVFNVLMPSLVKERFPERIGLATGFYTVSMTSFAALAIGLSLPLAENLGSWKWSLVLWGVLAVCAMFAWRPQLKGMQKTVQIKQQKISRATMWKSPIVWAVTLFMGLQSFGFYVFITWGPEFLLSIGIPRTEAGWLMSIGQILGLPAYFAIPFFVDRSKDQRLITLMACLITIGGYIGLLSGSSSLIMIWLTLLNLGQSATLGLTFILFAKRTHNAVQAAQISGMAQSIGYLIAAIGPLLIGGIHDLTHTWTTPFLVLIGSALFMTVTGYLGSRDRYIESSFE</sequence>
<dbReference type="InterPro" id="IPR011701">
    <property type="entry name" value="MFS"/>
</dbReference>
<keyword evidence="2" id="KW-0813">Transport</keyword>
<keyword evidence="5 6" id="KW-0472">Membrane</keyword>
<keyword evidence="9" id="KW-1185">Reference proteome</keyword>
<feature type="transmembrane region" description="Helical" evidence="6">
    <location>
        <begin position="216"/>
        <end position="237"/>
    </location>
</feature>
<evidence type="ECO:0000256" key="2">
    <source>
        <dbReference type="ARBA" id="ARBA00022448"/>
    </source>
</evidence>
<feature type="transmembrane region" description="Helical" evidence="6">
    <location>
        <begin position="109"/>
        <end position="130"/>
    </location>
</feature>
<dbReference type="InterPro" id="IPR052524">
    <property type="entry name" value="MFS_Cyanate_Porter"/>
</dbReference>
<feature type="domain" description="Major facilitator superfamily (MFS) profile" evidence="7">
    <location>
        <begin position="16"/>
        <end position="396"/>
    </location>
</feature>
<feature type="transmembrane region" description="Helical" evidence="6">
    <location>
        <begin position="86"/>
        <end position="103"/>
    </location>
</feature>
<dbReference type="Pfam" id="PF07690">
    <property type="entry name" value="MFS_1"/>
    <property type="match status" value="1"/>
</dbReference>
<feature type="transmembrane region" description="Helical" evidence="6">
    <location>
        <begin position="252"/>
        <end position="270"/>
    </location>
</feature>
<keyword evidence="3 6" id="KW-0812">Transmembrane</keyword>
<dbReference type="InterPro" id="IPR036259">
    <property type="entry name" value="MFS_trans_sf"/>
</dbReference>
<feature type="transmembrane region" description="Helical" evidence="6">
    <location>
        <begin position="170"/>
        <end position="188"/>
    </location>
</feature>
<dbReference type="AlphaFoldDB" id="A0A1M4VHU9"/>
<dbReference type="CDD" id="cd17339">
    <property type="entry name" value="MFS_NIMT_CynX_like"/>
    <property type="match status" value="1"/>
</dbReference>
<evidence type="ECO:0000256" key="5">
    <source>
        <dbReference type="ARBA" id="ARBA00023136"/>
    </source>
</evidence>
<dbReference type="GO" id="GO:0022857">
    <property type="term" value="F:transmembrane transporter activity"/>
    <property type="evidence" value="ECO:0007669"/>
    <property type="project" value="InterPro"/>
</dbReference>
<reference evidence="8 9" key="1">
    <citation type="submission" date="2016-11" db="EMBL/GenBank/DDBJ databases">
        <authorList>
            <person name="Jaros S."/>
            <person name="Januszkiewicz K."/>
            <person name="Wedrychowicz H."/>
        </authorList>
    </citation>
    <scope>NUCLEOTIDE SEQUENCE [LARGE SCALE GENOMIC DNA]</scope>
    <source>
        <strain evidence="8 9">DSM 44666</strain>
    </source>
</reference>
<keyword evidence="4 6" id="KW-1133">Transmembrane helix</keyword>
<gene>
    <name evidence="8" type="ORF">SAMN05444392_102372</name>
</gene>
<dbReference type="Gene3D" id="1.20.1250.20">
    <property type="entry name" value="MFS general substrate transporter like domains"/>
    <property type="match status" value="2"/>
</dbReference>
<dbReference type="Proteomes" id="UP000184476">
    <property type="component" value="Unassembled WGS sequence"/>
</dbReference>
<feature type="transmembrane region" description="Helical" evidence="6">
    <location>
        <begin position="55"/>
        <end position="74"/>
    </location>
</feature>
<evidence type="ECO:0000313" key="8">
    <source>
        <dbReference type="EMBL" id="SHE68549.1"/>
    </source>
</evidence>